<accession>A0A922IEV9</accession>
<keyword evidence="2" id="KW-0809">Transit peptide</keyword>
<reference evidence="7" key="1">
    <citation type="submission" date="2013-05" db="EMBL/GenBank/DDBJ databases">
        <authorList>
            <person name="Yim A.K.Y."/>
            <person name="Chan T.F."/>
            <person name="Ji K.M."/>
            <person name="Liu X.Y."/>
            <person name="Zhou J.W."/>
            <person name="Li R.Q."/>
            <person name="Yang K.Y."/>
            <person name="Li J."/>
            <person name="Li M."/>
            <person name="Law P.T.W."/>
            <person name="Wu Y.L."/>
            <person name="Cai Z.L."/>
            <person name="Qin H."/>
            <person name="Bao Y."/>
            <person name="Leung R.K.K."/>
            <person name="Ng P.K.S."/>
            <person name="Zou J."/>
            <person name="Zhong X.J."/>
            <person name="Ran P.X."/>
            <person name="Zhong N.S."/>
            <person name="Liu Z.G."/>
            <person name="Tsui S.K.W."/>
        </authorList>
    </citation>
    <scope>NUCLEOTIDE SEQUENCE</scope>
    <source>
        <strain evidence="7">Derf</strain>
        <tissue evidence="7">Whole organism</tissue>
    </source>
</reference>
<dbReference type="GO" id="GO:0046872">
    <property type="term" value="F:metal ion binding"/>
    <property type="evidence" value="ECO:0007669"/>
    <property type="project" value="InterPro"/>
</dbReference>
<comment type="caution">
    <text evidence="7">The sequence shown here is derived from an EMBL/GenBank/DDBJ whole genome shotgun (WGS) entry which is preliminary data.</text>
</comment>
<dbReference type="InterPro" id="IPR011249">
    <property type="entry name" value="Metalloenz_LuxS/M16"/>
</dbReference>
<dbReference type="InterPro" id="IPR050361">
    <property type="entry name" value="MPP/UQCRC_Complex"/>
</dbReference>
<sequence>MLSKNLKTIRSINGQLKRYLSAGQTQTKSSSSPSIQVSTLPSGVVLASAESESPLARVAVVVRAGARYEPQSKLGISHIVRSSAGLGTENFSSFGITRQIEYHGGRLTVAGTRDSITYLLEVHNDEEVLPKNFTMVADSVSRPAFKHWEIADNTERLMVDRSLLEDTPFIQLTELIHHVSFRGGLRNSLYVPKFMVGKHSAEDLKKFHRETFVGSNTVVVGLGIDHQQLTELVGQSLVLPASTGMKESSDFIGGEIHQDSCSPLTYVAIACEGVSINKSLKDYIAAALLQKILGAGSQIKNSYELNQAQRLSQAVKAQLSGKSSENVSVASFNYNYENTGLFGVHLVAPNTCDITAMAKSVVKEFRATMTSISDAELNDAKNNLKTSALIALDDEAALVYEMGTQLLMTGQKFSIEDYLKQVDSTTMADVKSLGSRMMKSKIGLATIGQNAPYLNDIQ</sequence>
<dbReference type="Gene3D" id="3.30.830.10">
    <property type="entry name" value="Metalloenzyme, LuxS/M16 peptidase-like"/>
    <property type="match status" value="2"/>
</dbReference>
<evidence type="ECO:0000256" key="2">
    <source>
        <dbReference type="ARBA" id="ARBA00022946"/>
    </source>
</evidence>
<dbReference type="Pfam" id="PF00675">
    <property type="entry name" value="Peptidase_M16"/>
    <property type="match status" value="1"/>
</dbReference>
<reference evidence="7" key="4">
    <citation type="journal article" date="2022" name="Res Sq">
        <title>Comparative Genomics Reveals Insights into the Divergent Evolution of Astigmatic Mites and Household Pest Adaptations.</title>
        <authorList>
            <person name="Xiong Q."/>
            <person name="Wan A.T.-Y."/>
            <person name="Liu X.-Y."/>
            <person name="Fung C.S.-H."/>
            <person name="Xiao X."/>
            <person name="Malainual N."/>
            <person name="Hou J."/>
            <person name="Wang L."/>
            <person name="Wang M."/>
            <person name="Yang K."/>
            <person name="Cui Y."/>
            <person name="Leung E."/>
            <person name="Nong W."/>
            <person name="Shin S.-K."/>
            <person name="Au S."/>
            <person name="Jeong K.Y."/>
            <person name="Chew F.T."/>
            <person name="Hui J."/>
            <person name="Leung T.F."/>
            <person name="Tungtrongchitr A."/>
            <person name="Zhong N."/>
            <person name="Liu Z."/>
            <person name="Tsui S."/>
        </authorList>
    </citation>
    <scope>NUCLEOTIDE SEQUENCE</scope>
    <source>
        <strain evidence="7">Derf</strain>
        <tissue evidence="7">Whole organism</tissue>
    </source>
</reference>
<proteinExistence type="predicted"/>
<dbReference type="GO" id="GO:0005739">
    <property type="term" value="C:mitochondrion"/>
    <property type="evidence" value="ECO:0007669"/>
    <property type="project" value="UniProtKB-SubCell"/>
</dbReference>
<gene>
    <name evidence="7" type="primary">UQCRC2</name>
    <name evidence="7" type="ORF">DERF_002003</name>
    <name evidence="6" type="ORF">HUG17_6959</name>
</gene>
<organism evidence="7 8">
    <name type="scientific">Dermatophagoides farinae</name>
    <name type="common">American house dust mite</name>
    <dbReference type="NCBI Taxonomy" id="6954"/>
    <lineage>
        <taxon>Eukaryota</taxon>
        <taxon>Metazoa</taxon>
        <taxon>Ecdysozoa</taxon>
        <taxon>Arthropoda</taxon>
        <taxon>Chelicerata</taxon>
        <taxon>Arachnida</taxon>
        <taxon>Acari</taxon>
        <taxon>Acariformes</taxon>
        <taxon>Sarcoptiformes</taxon>
        <taxon>Astigmata</taxon>
        <taxon>Psoroptidia</taxon>
        <taxon>Analgoidea</taxon>
        <taxon>Pyroglyphidae</taxon>
        <taxon>Dermatophagoidinae</taxon>
        <taxon>Dermatophagoides</taxon>
    </lineage>
</organism>
<keyword evidence="3" id="KW-0496">Mitochondrion</keyword>
<dbReference type="AlphaFoldDB" id="A0A922IEV9"/>
<dbReference type="OrthoDB" id="6369905at2759"/>
<evidence type="ECO:0000259" key="5">
    <source>
        <dbReference type="Pfam" id="PF05193"/>
    </source>
</evidence>
<dbReference type="FunFam" id="3.30.830.10:FF:000021">
    <property type="entry name" value="Cytochrome b-c1 complex subunit 2"/>
    <property type="match status" value="1"/>
</dbReference>
<reference evidence="6" key="3">
    <citation type="journal article" date="2021" name="World Allergy Organ. J.">
        <title>Chromosome-level assembly of Dermatophagoides farinae genome and transcriptome reveals two novel allergens Der f 37 and Der f 39.</title>
        <authorList>
            <person name="Chen J."/>
            <person name="Cai Z."/>
            <person name="Fan D."/>
            <person name="Hu J."/>
            <person name="Hou Y."/>
            <person name="He Y."/>
            <person name="Zhang Z."/>
            <person name="Zhao Z."/>
            <person name="Gao P."/>
            <person name="Hu W."/>
            <person name="Sun J."/>
            <person name="Li J."/>
            <person name="Ji K."/>
        </authorList>
    </citation>
    <scope>NUCLEOTIDE SEQUENCE</scope>
    <source>
        <strain evidence="6">JKM2019</strain>
    </source>
</reference>
<protein>
    <submittedName>
        <fullName evidence="7">Cytochrome b-c1 complex subunit 2, mitochondrial</fullName>
    </submittedName>
    <submittedName>
        <fullName evidence="6">Peptidase family m16-like protein</fullName>
    </submittedName>
</protein>
<dbReference type="SUPFAM" id="SSF63411">
    <property type="entry name" value="LuxS/MPP-like metallohydrolase"/>
    <property type="match status" value="2"/>
</dbReference>
<dbReference type="PANTHER" id="PTHR11851">
    <property type="entry name" value="METALLOPROTEASE"/>
    <property type="match status" value="1"/>
</dbReference>
<reference evidence="6" key="2">
    <citation type="submission" date="2020-06" db="EMBL/GenBank/DDBJ databases">
        <authorList>
            <person name="Ji K."/>
            <person name="Li J."/>
        </authorList>
    </citation>
    <scope>NUCLEOTIDE SEQUENCE</scope>
    <source>
        <strain evidence="6">JKM2019</strain>
        <tissue evidence="6">Whole body</tissue>
    </source>
</reference>
<dbReference type="InterPro" id="IPR007863">
    <property type="entry name" value="Peptidase_M16_C"/>
</dbReference>
<dbReference type="EMBL" id="ASGP02000001">
    <property type="protein sequence ID" value="KAH9528029.1"/>
    <property type="molecule type" value="Genomic_DNA"/>
</dbReference>
<feature type="domain" description="Peptidase M16 C-terminal" evidence="5">
    <location>
        <begin position="200"/>
        <end position="384"/>
    </location>
</feature>
<feature type="domain" description="Peptidase M16 N-terminal" evidence="4">
    <location>
        <begin position="46"/>
        <end position="192"/>
    </location>
</feature>
<evidence type="ECO:0000256" key="3">
    <source>
        <dbReference type="ARBA" id="ARBA00023128"/>
    </source>
</evidence>
<dbReference type="PANTHER" id="PTHR11851:SF226">
    <property type="entry name" value="CYTOCHROME B-C1 COMPLEX SUBUNIT 2, MITOCHONDRIAL"/>
    <property type="match status" value="1"/>
</dbReference>
<keyword evidence="8" id="KW-1185">Reference proteome</keyword>
<comment type="subcellular location">
    <subcellularLocation>
        <location evidence="1">Mitochondrion</location>
    </subcellularLocation>
</comment>
<dbReference type="EMBL" id="SDOV01000009">
    <property type="protein sequence ID" value="KAH7636753.1"/>
    <property type="molecule type" value="Genomic_DNA"/>
</dbReference>
<dbReference type="InterPro" id="IPR011765">
    <property type="entry name" value="Pept_M16_N"/>
</dbReference>
<evidence type="ECO:0000313" key="6">
    <source>
        <dbReference type="EMBL" id="KAH7636753.1"/>
    </source>
</evidence>
<dbReference type="Proteomes" id="UP000790347">
    <property type="component" value="Unassembled WGS sequence"/>
</dbReference>
<dbReference type="Pfam" id="PF05193">
    <property type="entry name" value="Peptidase_M16_C"/>
    <property type="match status" value="1"/>
</dbReference>
<evidence type="ECO:0000259" key="4">
    <source>
        <dbReference type="Pfam" id="PF00675"/>
    </source>
</evidence>
<name>A0A922IEV9_DERFA</name>
<dbReference type="GO" id="GO:0016020">
    <property type="term" value="C:membrane"/>
    <property type="evidence" value="ECO:0007669"/>
    <property type="project" value="UniProtKB-ARBA"/>
</dbReference>
<dbReference type="Proteomes" id="UP000828236">
    <property type="component" value="Unassembled WGS sequence"/>
</dbReference>
<evidence type="ECO:0000256" key="1">
    <source>
        <dbReference type="ARBA" id="ARBA00004173"/>
    </source>
</evidence>
<evidence type="ECO:0000313" key="8">
    <source>
        <dbReference type="Proteomes" id="UP000790347"/>
    </source>
</evidence>
<evidence type="ECO:0000313" key="7">
    <source>
        <dbReference type="EMBL" id="KAH9528029.1"/>
    </source>
</evidence>